<dbReference type="GO" id="GO:0005524">
    <property type="term" value="F:ATP binding"/>
    <property type="evidence" value="ECO:0007669"/>
    <property type="project" value="UniProtKB-KW"/>
</dbReference>
<dbReference type="EMBL" id="SJTG01000001">
    <property type="protein sequence ID" value="TCI12437.1"/>
    <property type="molecule type" value="Genomic_DNA"/>
</dbReference>
<evidence type="ECO:0000313" key="13">
    <source>
        <dbReference type="EMBL" id="TCI12437.1"/>
    </source>
</evidence>
<dbReference type="Proteomes" id="UP000291822">
    <property type="component" value="Unassembled WGS sequence"/>
</dbReference>
<keyword evidence="6 11" id="KW-0548">Nucleotidyltransferase</keyword>
<dbReference type="Pfam" id="PF01467">
    <property type="entry name" value="CTP_transf_like"/>
    <property type="match status" value="1"/>
</dbReference>
<name>A0A4V6NA14_9GAMM</name>
<dbReference type="CDD" id="cd02165">
    <property type="entry name" value="NMNAT"/>
    <property type="match status" value="1"/>
</dbReference>
<dbReference type="AlphaFoldDB" id="A0A4V6NA14"/>
<evidence type="ECO:0000256" key="9">
    <source>
        <dbReference type="ARBA" id="ARBA00023027"/>
    </source>
</evidence>
<keyword evidence="7 11" id="KW-0547">Nucleotide-binding</keyword>
<evidence type="ECO:0000256" key="10">
    <source>
        <dbReference type="ARBA" id="ARBA00048721"/>
    </source>
</evidence>
<evidence type="ECO:0000256" key="2">
    <source>
        <dbReference type="ARBA" id="ARBA00005019"/>
    </source>
</evidence>
<evidence type="ECO:0000256" key="1">
    <source>
        <dbReference type="ARBA" id="ARBA00002324"/>
    </source>
</evidence>
<evidence type="ECO:0000256" key="4">
    <source>
        <dbReference type="ARBA" id="ARBA00022642"/>
    </source>
</evidence>
<dbReference type="InterPro" id="IPR004821">
    <property type="entry name" value="Cyt_trans-like"/>
</dbReference>
<keyword evidence="4 11" id="KW-0662">Pyridine nucleotide biosynthesis</keyword>
<dbReference type="PANTHER" id="PTHR39321:SF3">
    <property type="entry name" value="PHOSPHOPANTETHEINE ADENYLYLTRANSFERASE"/>
    <property type="match status" value="1"/>
</dbReference>
<evidence type="ECO:0000313" key="14">
    <source>
        <dbReference type="Proteomes" id="UP000291822"/>
    </source>
</evidence>
<comment type="similarity">
    <text evidence="3 11">Belongs to the NadD family.</text>
</comment>
<keyword evidence="5 11" id="KW-0808">Transferase</keyword>
<dbReference type="InterPro" id="IPR005248">
    <property type="entry name" value="NadD/NMNAT"/>
</dbReference>
<evidence type="ECO:0000256" key="11">
    <source>
        <dbReference type="HAMAP-Rule" id="MF_00244"/>
    </source>
</evidence>
<accession>A0A4V6NA14</accession>
<gene>
    <name evidence="11 13" type="primary">nadD</name>
    <name evidence="13" type="ORF">EZM97_03565</name>
</gene>
<evidence type="ECO:0000256" key="7">
    <source>
        <dbReference type="ARBA" id="ARBA00022741"/>
    </source>
</evidence>
<sequence>MKPLALFGGTFDPVHLGHLSVAWEAAELLDAEVRLMPAHVPPHRPAPLASADQRVALLKAALQGQARLALDTRELERQGPSYTVDTLRELRAEIGERPLVLLVGADAFAGLPTWHRWRELFKLAHIGVLSRPGADVVVPDELHAEVAQRGVADVRLLRESSSGHMAELSVTPLEISATRIRELLAEGRDPRYLLPCGVFADASLLQPYRSAR</sequence>
<dbReference type="SUPFAM" id="SSF52374">
    <property type="entry name" value="Nucleotidylyl transferase"/>
    <property type="match status" value="1"/>
</dbReference>
<keyword evidence="14" id="KW-1185">Reference proteome</keyword>
<comment type="pathway">
    <text evidence="2 11">Cofactor biosynthesis; NAD(+) biosynthesis; deamido-NAD(+) from nicotinate D-ribonucleotide: step 1/1.</text>
</comment>
<evidence type="ECO:0000256" key="6">
    <source>
        <dbReference type="ARBA" id="ARBA00022695"/>
    </source>
</evidence>
<comment type="function">
    <text evidence="1 11">Catalyzes the reversible adenylation of nicotinate mononucleotide (NaMN) to nicotinic acid adenine dinucleotide (NaAD).</text>
</comment>
<dbReference type="NCBIfam" id="TIGR00125">
    <property type="entry name" value="cyt_tran_rel"/>
    <property type="match status" value="1"/>
</dbReference>
<evidence type="ECO:0000256" key="8">
    <source>
        <dbReference type="ARBA" id="ARBA00022840"/>
    </source>
</evidence>
<evidence type="ECO:0000256" key="5">
    <source>
        <dbReference type="ARBA" id="ARBA00022679"/>
    </source>
</evidence>
<comment type="caution">
    <text evidence="13">The sequence shown here is derived from an EMBL/GenBank/DDBJ whole genome shotgun (WGS) entry which is preliminary data.</text>
</comment>
<dbReference type="GO" id="GO:0009435">
    <property type="term" value="P:NAD+ biosynthetic process"/>
    <property type="evidence" value="ECO:0007669"/>
    <property type="project" value="UniProtKB-UniRule"/>
</dbReference>
<dbReference type="UniPathway" id="UPA00253">
    <property type="reaction ID" value="UER00332"/>
</dbReference>
<dbReference type="RefSeq" id="WP_131150784.1">
    <property type="nucleotide sequence ID" value="NZ_SJTG01000001.1"/>
</dbReference>
<dbReference type="HAMAP" id="MF_00244">
    <property type="entry name" value="NaMN_adenylyltr"/>
    <property type="match status" value="1"/>
</dbReference>
<feature type="domain" description="Cytidyltransferase-like" evidence="12">
    <location>
        <begin position="6"/>
        <end position="182"/>
    </location>
</feature>
<dbReference type="GO" id="GO:0004515">
    <property type="term" value="F:nicotinate-nucleotide adenylyltransferase activity"/>
    <property type="evidence" value="ECO:0007669"/>
    <property type="project" value="UniProtKB-UniRule"/>
</dbReference>
<dbReference type="EC" id="2.7.7.18" evidence="11"/>
<dbReference type="InterPro" id="IPR014729">
    <property type="entry name" value="Rossmann-like_a/b/a_fold"/>
</dbReference>
<keyword evidence="8 11" id="KW-0067">ATP-binding</keyword>
<dbReference type="NCBIfam" id="TIGR00482">
    <property type="entry name" value="nicotinate (nicotinamide) nucleotide adenylyltransferase"/>
    <property type="match status" value="1"/>
</dbReference>
<comment type="catalytic activity">
    <reaction evidence="10 11">
        <text>nicotinate beta-D-ribonucleotide + ATP + H(+) = deamido-NAD(+) + diphosphate</text>
        <dbReference type="Rhea" id="RHEA:22860"/>
        <dbReference type="ChEBI" id="CHEBI:15378"/>
        <dbReference type="ChEBI" id="CHEBI:30616"/>
        <dbReference type="ChEBI" id="CHEBI:33019"/>
        <dbReference type="ChEBI" id="CHEBI:57502"/>
        <dbReference type="ChEBI" id="CHEBI:58437"/>
        <dbReference type="EC" id="2.7.7.18"/>
    </reaction>
</comment>
<protein>
    <recommendedName>
        <fullName evidence="11">Probable nicotinate-nucleotide adenylyltransferase</fullName>
        <ecNumber evidence="11">2.7.7.18</ecNumber>
    </recommendedName>
    <alternativeName>
        <fullName evidence="11">Deamido-NAD(+) diphosphorylase</fullName>
    </alternativeName>
    <alternativeName>
        <fullName evidence="11">Deamido-NAD(+) pyrophosphorylase</fullName>
    </alternativeName>
    <alternativeName>
        <fullName evidence="11">Nicotinate mononucleotide adenylyltransferase</fullName>
        <shortName evidence="11">NaMN adenylyltransferase</shortName>
    </alternativeName>
</protein>
<dbReference type="Gene3D" id="3.40.50.620">
    <property type="entry name" value="HUPs"/>
    <property type="match status" value="1"/>
</dbReference>
<reference evidence="13 14" key="1">
    <citation type="submission" date="2019-02" db="EMBL/GenBank/DDBJ databases">
        <title>Dyella amyloliquefaciens sp. nov., isolated from forest soil.</title>
        <authorList>
            <person name="Gao Z.-H."/>
            <person name="Qiu L.-H."/>
        </authorList>
    </citation>
    <scope>NUCLEOTIDE SEQUENCE [LARGE SCALE GENOMIC DNA]</scope>
    <source>
        <strain evidence="13 14">KACC 12747</strain>
    </source>
</reference>
<keyword evidence="9 11" id="KW-0520">NAD</keyword>
<dbReference type="PANTHER" id="PTHR39321">
    <property type="entry name" value="NICOTINATE-NUCLEOTIDE ADENYLYLTRANSFERASE-RELATED"/>
    <property type="match status" value="1"/>
</dbReference>
<evidence type="ECO:0000259" key="12">
    <source>
        <dbReference type="Pfam" id="PF01467"/>
    </source>
</evidence>
<evidence type="ECO:0000256" key="3">
    <source>
        <dbReference type="ARBA" id="ARBA00009014"/>
    </source>
</evidence>
<organism evidence="13 14">
    <name type="scientific">Dyella soli</name>
    <dbReference type="NCBI Taxonomy" id="522319"/>
    <lineage>
        <taxon>Bacteria</taxon>
        <taxon>Pseudomonadati</taxon>
        <taxon>Pseudomonadota</taxon>
        <taxon>Gammaproteobacteria</taxon>
        <taxon>Lysobacterales</taxon>
        <taxon>Rhodanobacteraceae</taxon>
        <taxon>Dyella</taxon>
    </lineage>
</organism>
<dbReference type="NCBIfam" id="NF000839">
    <property type="entry name" value="PRK00071.1-1"/>
    <property type="match status" value="1"/>
</dbReference>
<proteinExistence type="inferred from homology"/>